<evidence type="ECO:0000256" key="1">
    <source>
        <dbReference type="SAM" id="MobiDB-lite"/>
    </source>
</evidence>
<keyword evidence="3" id="KW-1185">Reference proteome</keyword>
<evidence type="ECO:0000313" key="2">
    <source>
        <dbReference type="EMBL" id="PKU87131.1"/>
    </source>
</evidence>
<dbReference type="GO" id="GO:0016301">
    <property type="term" value="F:kinase activity"/>
    <property type="evidence" value="ECO:0007669"/>
    <property type="project" value="UniProtKB-KW"/>
</dbReference>
<proteinExistence type="predicted"/>
<dbReference type="Gene3D" id="1.10.510.10">
    <property type="entry name" value="Transferase(Phosphotransferase) domain 1"/>
    <property type="match status" value="1"/>
</dbReference>
<dbReference type="AlphaFoldDB" id="A0A2I0XGU0"/>
<keyword evidence="2" id="KW-0675">Receptor</keyword>
<gene>
    <name evidence="2" type="primary">WAKL8</name>
    <name evidence="2" type="ORF">MA16_Dca006539</name>
</gene>
<feature type="region of interest" description="Disordered" evidence="1">
    <location>
        <begin position="135"/>
        <end position="157"/>
    </location>
</feature>
<reference evidence="2 3" key="2">
    <citation type="journal article" date="2017" name="Nature">
        <title>The Apostasia genome and the evolution of orchids.</title>
        <authorList>
            <person name="Zhang G.Q."/>
            <person name="Liu K.W."/>
            <person name="Li Z."/>
            <person name="Lohaus R."/>
            <person name="Hsiao Y.Y."/>
            <person name="Niu S.C."/>
            <person name="Wang J.Y."/>
            <person name="Lin Y.C."/>
            <person name="Xu Q."/>
            <person name="Chen L.J."/>
            <person name="Yoshida K."/>
            <person name="Fujiwara S."/>
            <person name="Wang Z.W."/>
            <person name="Zhang Y.Q."/>
            <person name="Mitsuda N."/>
            <person name="Wang M."/>
            <person name="Liu G.H."/>
            <person name="Pecoraro L."/>
            <person name="Huang H.X."/>
            <person name="Xiao X.J."/>
            <person name="Lin M."/>
            <person name="Wu X.Y."/>
            <person name="Wu W.L."/>
            <person name="Chen Y.Y."/>
            <person name="Chang S.B."/>
            <person name="Sakamoto S."/>
            <person name="Ohme-Takagi M."/>
            <person name="Yagi M."/>
            <person name="Zeng S.J."/>
            <person name="Shen C.Y."/>
            <person name="Yeh C.M."/>
            <person name="Luo Y.B."/>
            <person name="Tsai W.C."/>
            <person name="Van de Peer Y."/>
            <person name="Liu Z.J."/>
        </authorList>
    </citation>
    <scope>NUCLEOTIDE SEQUENCE [LARGE SCALE GENOMIC DNA]</scope>
    <source>
        <tissue evidence="2">The whole plant</tissue>
    </source>
</reference>
<dbReference type="Proteomes" id="UP000233837">
    <property type="component" value="Unassembled WGS sequence"/>
</dbReference>
<keyword evidence="2" id="KW-0418">Kinase</keyword>
<protein>
    <submittedName>
        <fullName evidence="2">Wall-associated receptor kinase-like 8</fullName>
    </submittedName>
</protein>
<evidence type="ECO:0000313" key="3">
    <source>
        <dbReference type="Proteomes" id="UP000233837"/>
    </source>
</evidence>
<dbReference type="EMBL" id="KZ501893">
    <property type="protein sequence ID" value="PKU87131.1"/>
    <property type="molecule type" value="Genomic_DNA"/>
</dbReference>
<name>A0A2I0XGU0_9ASPA</name>
<keyword evidence="2" id="KW-0808">Transferase</keyword>
<sequence>MAEMLMGQKPVSLARMAEGKKFGFCFVARVKEGSLMEILEGRVRNEGSMEELAVRSCLSMNGEDRSTMREVAAKLERARQWSHMKSLWMASLAGSEDDGEWVYDKCKGSGRRASILSGSMVYEVDQFCENPLTKESDTMSLESRNHSAAGPGSNAVI</sequence>
<organism evidence="2 3">
    <name type="scientific">Dendrobium catenatum</name>
    <dbReference type="NCBI Taxonomy" id="906689"/>
    <lineage>
        <taxon>Eukaryota</taxon>
        <taxon>Viridiplantae</taxon>
        <taxon>Streptophyta</taxon>
        <taxon>Embryophyta</taxon>
        <taxon>Tracheophyta</taxon>
        <taxon>Spermatophyta</taxon>
        <taxon>Magnoliopsida</taxon>
        <taxon>Liliopsida</taxon>
        <taxon>Asparagales</taxon>
        <taxon>Orchidaceae</taxon>
        <taxon>Epidendroideae</taxon>
        <taxon>Malaxideae</taxon>
        <taxon>Dendrobiinae</taxon>
        <taxon>Dendrobium</taxon>
    </lineage>
</organism>
<accession>A0A2I0XGU0</accession>
<reference evidence="2 3" key="1">
    <citation type="journal article" date="2016" name="Sci. Rep.">
        <title>The Dendrobium catenatum Lindl. genome sequence provides insights into polysaccharide synthase, floral development and adaptive evolution.</title>
        <authorList>
            <person name="Zhang G.Q."/>
            <person name="Xu Q."/>
            <person name="Bian C."/>
            <person name="Tsai W.C."/>
            <person name="Yeh C.M."/>
            <person name="Liu K.W."/>
            <person name="Yoshida K."/>
            <person name="Zhang L.S."/>
            <person name="Chang S.B."/>
            <person name="Chen F."/>
            <person name="Shi Y."/>
            <person name="Su Y.Y."/>
            <person name="Zhang Y.Q."/>
            <person name="Chen L.J."/>
            <person name="Yin Y."/>
            <person name="Lin M."/>
            <person name="Huang H."/>
            <person name="Deng H."/>
            <person name="Wang Z.W."/>
            <person name="Zhu S.L."/>
            <person name="Zhao X."/>
            <person name="Deng C."/>
            <person name="Niu S.C."/>
            <person name="Huang J."/>
            <person name="Wang M."/>
            <person name="Liu G.H."/>
            <person name="Yang H.J."/>
            <person name="Xiao X.J."/>
            <person name="Hsiao Y.Y."/>
            <person name="Wu W.L."/>
            <person name="Chen Y.Y."/>
            <person name="Mitsuda N."/>
            <person name="Ohme-Takagi M."/>
            <person name="Luo Y.B."/>
            <person name="Van de Peer Y."/>
            <person name="Liu Z.J."/>
        </authorList>
    </citation>
    <scope>NUCLEOTIDE SEQUENCE [LARGE SCALE GENOMIC DNA]</scope>
    <source>
        <tissue evidence="2">The whole plant</tissue>
    </source>
</reference>